<dbReference type="PANTHER" id="PTHR42680:SF3">
    <property type="entry name" value="DCTP DEAMINASE"/>
    <property type="match status" value="1"/>
</dbReference>
<dbReference type="PANTHER" id="PTHR42680">
    <property type="entry name" value="DCTP DEAMINASE"/>
    <property type="match status" value="1"/>
</dbReference>
<protein>
    <recommendedName>
        <fullName evidence="4">dUTPase-like domain-containing protein</fullName>
    </recommendedName>
</protein>
<dbReference type="AlphaFoldDB" id="X0XVG5"/>
<name>X0XVG5_9ZZZZ</name>
<evidence type="ECO:0008006" key="4">
    <source>
        <dbReference type="Google" id="ProtNLM"/>
    </source>
</evidence>
<dbReference type="InterPro" id="IPR033704">
    <property type="entry name" value="dUTPase_trimeric"/>
</dbReference>
<keyword evidence="2" id="KW-0546">Nucleotide metabolism</keyword>
<dbReference type="SUPFAM" id="SSF51283">
    <property type="entry name" value="dUTPase-like"/>
    <property type="match status" value="1"/>
</dbReference>
<reference evidence="3" key="1">
    <citation type="journal article" date="2014" name="Front. Microbiol.">
        <title>High frequency of phylogenetically diverse reductive dehalogenase-homologous genes in deep subseafloor sedimentary metagenomes.</title>
        <authorList>
            <person name="Kawai M."/>
            <person name="Futagami T."/>
            <person name="Toyoda A."/>
            <person name="Takaki Y."/>
            <person name="Nishi S."/>
            <person name="Hori S."/>
            <person name="Arai W."/>
            <person name="Tsubouchi T."/>
            <person name="Morono Y."/>
            <person name="Uchiyama I."/>
            <person name="Ito T."/>
            <person name="Fujiyama A."/>
            <person name="Inagaki F."/>
            <person name="Takami H."/>
        </authorList>
    </citation>
    <scope>NUCLEOTIDE SEQUENCE</scope>
    <source>
        <strain evidence="3">Expedition CK06-06</strain>
    </source>
</reference>
<dbReference type="InterPro" id="IPR011962">
    <property type="entry name" value="dCTP_deaminase"/>
</dbReference>
<accession>X0XVG5</accession>
<dbReference type="InterPro" id="IPR036157">
    <property type="entry name" value="dUTPase-like_sf"/>
</dbReference>
<dbReference type="CDD" id="cd07557">
    <property type="entry name" value="trimeric_dUTPase"/>
    <property type="match status" value="1"/>
</dbReference>
<dbReference type="EMBL" id="BARS01047633">
    <property type="protein sequence ID" value="GAG28791.1"/>
    <property type="molecule type" value="Genomic_DNA"/>
</dbReference>
<keyword evidence="1" id="KW-0378">Hydrolase</keyword>
<proteinExistence type="predicted"/>
<dbReference type="GO" id="GO:0008829">
    <property type="term" value="F:dCTP deaminase activity"/>
    <property type="evidence" value="ECO:0007669"/>
    <property type="project" value="InterPro"/>
</dbReference>
<dbReference type="GO" id="GO:0006229">
    <property type="term" value="P:dUTP biosynthetic process"/>
    <property type="evidence" value="ECO:0007669"/>
    <property type="project" value="InterPro"/>
</dbReference>
<dbReference type="Pfam" id="PF22769">
    <property type="entry name" value="DCD"/>
    <property type="match status" value="1"/>
</dbReference>
<evidence type="ECO:0000313" key="3">
    <source>
        <dbReference type="EMBL" id="GAG28791.1"/>
    </source>
</evidence>
<feature type="non-terminal residue" evidence="3">
    <location>
        <position position="1"/>
    </location>
</feature>
<evidence type="ECO:0000256" key="1">
    <source>
        <dbReference type="ARBA" id="ARBA00022801"/>
    </source>
</evidence>
<sequence>PADLCGFLEGRSRFARLGLMIHVTSAFVQPGVASRMVLEMSNLAGHPLRLVPGVRLCQVVLLRTEGEALYRGRFWNQEHP</sequence>
<dbReference type="Gene3D" id="2.70.40.10">
    <property type="match status" value="1"/>
</dbReference>
<evidence type="ECO:0000256" key="2">
    <source>
        <dbReference type="ARBA" id="ARBA00023080"/>
    </source>
</evidence>
<comment type="caution">
    <text evidence="3">The sequence shown here is derived from an EMBL/GenBank/DDBJ whole genome shotgun (WGS) entry which is preliminary data.</text>
</comment>
<organism evidence="3">
    <name type="scientific">marine sediment metagenome</name>
    <dbReference type="NCBI Taxonomy" id="412755"/>
    <lineage>
        <taxon>unclassified sequences</taxon>
        <taxon>metagenomes</taxon>
        <taxon>ecological metagenomes</taxon>
    </lineage>
</organism>
<gene>
    <name evidence="3" type="ORF">S01H1_71530</name>
</gene>